<dbReference type="Proteomes" id="UP001156601">
    <property type="component" value="Unassembled WGS sequence"/>
</dbReference>
<name>A0AA37WIV2_9ALTE</name>
<keyword evidence="7" id="KW-1185">Reference proteome</keyword>
<dbReference type="GO" id="GO:0006744">
    <property type="term" value="P:ubiquinone biosynthetic process"/>
    <property type="evidence" value="ECO:0007669"/>
    <property type="project" value="TreeGrafter"/>
</dbReference>
<evidence type="ECO:0000256" key="4">
    <source>
        <dbReference type="ARBA" id="ARBA00022840"/>
    </source>
</evidence>
<accession>A0AA37WIV2</accession>
<evidence type="ECO:0000313" key="7">
    <source>
        <dbReference type="Proteomes" id="UP001156601"/>
    </source>
</evidence>
<dbReference type="PANTHER" id="PTHR43851:SF3">
    <property type="entry name" value="COENZYME Q8"/>
    <property type="match status" value="1"/>
</dbReference>
<dbReference type="InterPro" id="IPR051409">
    <property type="entry name" value="Atypical_kinase_ADCK"/>
</dbReference>
<keyword evidence="3" id="KW-0547">Nucleotide-binding</keyword>
<protein>
    <submittedName>
        <fullName evidence="6">Ubiquinol-cytochrome c reductase</fullName>
    </submittedName>
</protein>
<dbReference type="CDD" id="cd13970">
    <property type="entry name" value="ABC1_ADCK3"/>
    <property type="match status" value="1"/>
</dbReference>
<dbReference type="InterPro" id="IPR004147">
    <property type="entry name" value="ABC1_dom"/>
</dbReference>
<sequence length="418" mass="46567">MAAKLTGAVISNTTSQLLSAKRPTLQNTLLTNDNAQSITQQLAQMRGAAMKVGQMLSMDAGEFLPAEWEPILAQLRQGADSMPKDQLLYMLNNHWGQDWQTQFEYFSFEPIASASIGQVHKARLKGGRELAIKVQYPNIAKSIDSDINNLGRLLKLSGVIPPQFDLNHLLEEAKKQLKKEANYIEERAYLAKYKDLLGKQSIFVIPDIEASLCNEFILAMEFIDGQSLDTLGQQPQAYIDKTMQALITLTLDELFSHGFMQSDPNFANFLLLPSTGQIALLDFGACCEISPKTQTTYRRMASGMQAQDTNEMKASLLDLGLLRNDMPNDIITTVVDASMTASECLQVDSYNLKKENLIQRLYKQTQSLMRNKNAVASPDFDTALVNRKISGMILLANRVSANIKLKQLLAQHLTKPAK</sequence>
<gene>
    <name evidence="6" type="ORF">GCM10007852_22810</name>
</gene>
<reference evidence="6" key="2">
    <citation type="submission" date="2023-01" db="EMBL/GenBank/DDBJ databases">
        <title>Draft genome sequence of Agaribacter marinus strain NBRC 110023.</title>
        <authorList>
            <person name="Sun Q."/>
            <person name="Mori K."/>
        </authorList>
    </citation>
    <scope>NUCLEOTIDE SEQUENCE</scope>
    <source>
        <strain evidence="6">NBRC 110023</strain>
    </source>
</reference>
<proteinExistence type="inferred from homology"/>
<dbReference type="Pfam" id="PF03109">
    <property type="entry name" value="ABC1"/>
    <property type="match status" value="1"/>
</dbReference>
<feature type="domain" description="Protein kinase" evidence="5">
    <location>
        <begin position="105"/>
        <end position="418"/>
    </location>
</feature>
<dbReference type="PROSITE" id="PS50011">
    <property type="entry name" value="PROTEIN_KINASE_DOM"/>
    <property type="match status" value="1"/>
</dbReference>
<evidence type="ECO:0000259" key="5">
    <source>
        <dbReference type="PROSITE" id="PS50011"/>
    </source>
</evidence>
<keyword evidence="2" id="KW-0808">Transferase</keyword>
<dbReference type="SUPFAM" id="SSF56112">
    <property type="entry name" value="Protein kinase-like (PK-like)"/>
    <property type="match status" value="1"/>
</dbReference>
<organism evidence="6 7">
    <name type="scientific">Agaribacter marinus</name>
    <dbReference type="NCBI Taxonomy" id="1431249"/>
    <lineage>
        <taxon>Bacteria</taxon>
        <taxon>Pseudomonadati</taxon>
        <taxon>Pseudomonadota</taxon>
        <taxon>Gammaproteobacteria</taxon>
        <taxon>Alteromonadales</taxon>
        <taxon>Alteromonadaceae</taxon>
        <taxon>Agaribacter</taxon>
    </lineage>
</organism>
<dbReference type="InterPro" id="IPR000719">
    <property type="entry name" value="Prot_kinase_dom"/>
</dbReference>
<evidence type="ECO:0000256" key="2">
    <source>
        <dbReference type="ARBA" id="ARBA00022679"/>
    </source>
</evidence>
<comment type="similarity">
    <text evidence="1">Belongs to the protein kinase superfamily. ADCK protein kinase family.</text>
</comment>
<dbReference type="EMBL" id="BSOT01000006">
    <property type="protein sequence ID" value="GLR71373.1"/>
    <property type="molecule type" value="Genomic_DNA"/>
</dbReference>
<dbReference type="AlphaFoldDB" id="A0AA37WIV2"/>
<dbReference type="GO" id="GO:0005524">
    <property type="term" value="F:ATP binding"/>
    <property type="evidence" value="ECO:0007669"/>
    <property type="project" value="UniProtKB-KW"/>
</dbReference>
<dbReference type="PANTHER" id="PTHR43851">
    <property type="match status" value="1"/>
</dbReference>
<evidence type="ECO:0000256" key="1">
    <source>
        <dbReference type="ARBA" id="ARBA00009670"/>
    </source>
</evidence>
<comment type="caution">
    <text evidence="6">The sequence shown here is derived from an EMBL/GenBank/DDBJ whole genome shotgun (WGS) entry which is preliminary data.</text>
</comment>
<dbReference type="InterPro" id="IPR034646">
    <property type="entry name" value="ADCK3_dom"/>
</dbReference>
<evidence type="ECO:0000313" key="6">
    <source>
        <dbReference type="EMBL" id="GLR71373.1"/>
    </source>
</evidence>
<dbReference type="GO" id="GO:0004672">
    <property type="term" value="F:protein kinase activity"/>
    <property type="evidence" value="ECO:0007669"/>
    <property type="project" value="InterPro"/>
</dbReference>
<keyword evidence="4" id="KW-0067">ATP-binding</keyword>
<dbReference type="InterPro" id="IPR011009">
    <property type="entry name" value="Kinase-like_dom_sf"/>
</dbReference>
<evidence type="ECO:0000256" key="3">
    <source>
        <dbReference type="ARBA" id="ARBA00022741"/>
    </source>
</evidence>
<reference evidence="6" key="1">
    <citation type="journal article" date="2014" name="Int. J. Syst. Evol. Microbiol.">
        <title>Complete genome sequence of Corynebacterium casei LMG S-19264T (=DSM 44701T), isolated from a smear-ripened cheese.</title>
        <authorList>
            <consortium name="US DOE Joint Genome Institute (JGI-PGF)"/>
            <person name="Walter F."/>
            <person name="Albersmeier A."/>
            <person name="Kalinowski J."/>
            <person name="Ruckert C."/>
        </authorList>
    </citation>
    <scope>NUCLEOTIDE SEQUENCE</scope>
    <source>
        <strain evidence="6">NBRC 110023</strain>
    </source>
</reference>